<dbReference type="PROSITE" id="PS51352">
    <property type="entry name" value="THIOREDOXIN_2"/>
    <property type="match status" value="1"/>
</dbReference>
<comment type="caution">
    <text evidence="4">The sequence shown here is derived from an EMBL/GenBank/DDBJ whole genome shotgun (WGS) entry which is preliminary data.</text>
</comment>
<name>A0A7J0BXS9_9BACT</name>
<accession>A0A7J0BXS9</accession>
<dbReference type="Pfam" id="PF00578">
    <property type="entry name" value="AhpC-TSA"/>
    <property type="match status" value="1"/>
</dbReference>
<dbReference type="CDD" id="cd02966">
    <property type="entry name" value="TlpA_like_family"/>
    <property type="match status" value="1"/>
</dbReference>
<dbReference type="AlphaFoldDB" id="A0A7J0BXS9"/>
<evidence type="ECO:0000259" key="3">
    <source>
        <dbReference type="PROSITE" id="PS51352"/>
    </source>
</evidence>
<dbReference type="RefSeq" id="WP_174411122.1">
    <property type="nucleotide sequence ID" value="NZ_BLVP01000043.1"/>
</dbReference>
<keyword evidence="1" id="KW-0676">Redox-active center</keyword>
<gene>
    <name evidence="4" type="ORF">DSM19430T_31900</name>
</gene>
<dbReference type="InterPro" id="IPR036249">
    <property type="entry name" value="Thioredoxin-like_sf"/>
</dbReference>
<dbReference type="SUPFAM" id="SSF52833">
    <property type="entry name" value="Thioredoxin-like"/>
    <property type="match status" value="1"/>
</dbReference>
<proteinExistence type="predicted"/>
<evidence type="ECO:0000313" key="5">
    <source>
        <dbReference type="Proteomes" id="UP000503820"/>
    </source>
</evidence>
<dbReference type="InterPro" id="IPR000866">
    <property type="entry name" value="AhpC/TSA"/>
</dbReference>
<dbReference type="Proteomes" id="UP000503820">
    <property type="component" value="Unassembled WGS sequence"/>
</dbReference>
<dbReference type="PROSITE" id="PS00194">
    <property type="entry name" value="THIOREDOXIN_1"/>
    <property type="match status" value="1"/>
</dbReference>
<evidence type="ECO:0000256" key="2">
    <source>
        <dbReference type="SAM" id="SignalP"/>
    </source>
</evidence>
<dbReference type="GO" id="GO:0016491">
    <property type="term" value="F:oxidoreductase activity"/>
    <property type="evidence" value="ECO:0007669"/>
    <property type="project" value="InterPro"/>
</dbReference>
<evidence type="ECO:0000256" key="1">
    <source>
        <dbReference type="ARBA" id="ARBA00023284"/>
    </source>
</evidence>
<dbReference type="GO" id="GO:0016209">
    <property type="term" value="F:antioxidant activity"/>
    <property type="evidence" value="ECO:0007669"/>
    <property type="project" value="InterPro"/>
</dbReference>
<protein>
    <submittedName>
        <fullName evidence="4">Alkyl hydroperoxide reductase</fullName>
    </submittedName>
</protein>
<keyword evidence="2" id="KW-0732">Signal</keyword>
<evidence type="ECO:0000313" key="4">
    <source>
        <dbReference type="EMBL" id="GFM38506.1"/>
    </source>
</evidence>
<dbReference type="InterPro" id="IPR017937">
    <property type="entry name" value="Thioredoxin_CS"/>
</dbReference>
<organism evidence="4 5">
    <name type="scientific">Desulfovibrio psychrotolerans</name>
    <dbReference type="NCBI Taxonomy" id="415242"/>
    <lineage>
        <taxon>Bacteria</taxon>
        <taxon>Pseudomonadati</taxon>
        <taxon>Thermodesulfobacteriota</taxon>
        <taxon>Desulfovibrionia</taxon>
        <taxon>Desulfovibrionales</taxon>
        <taxon>Desulfovibrionaceae</taxon>
        <taxon>Desulfovibrio</taxon>
    </lineage>
</organism>
<feature type="domain" description="Thioredoxin" evidence="3">
    <location>
        <begin position="35"/>
        <end position="194"/>
    </location>
</feature>
<dbReference type="Gene3D" id="3.40.30.10">
    <property type="entry name" value="Glutaredoxin"/>
    <property type="match status" value="1"/>
</dbReference>
<keyword evidence="5" id="KW-1185">Reference proteome</keyword>
<dbReference type="InterPro" id="IPR013766">
    <property type="entry name" value="Thioredoxin_domain"/>
</dbReference>
<feature type="chain" id="PRO_5029777078" evidence="2">
    <location>
        <begin position="28"/>
        <end position="194"/>
    </location>
</feature>
<dbReference type="EMBL" id="BLVP01000043">
    <property type="protein sequence ID" value="GFM38506.1"/>
    <property type="molecule type" value="Genomic_DNA"/>
</dbReference>
<sequence>MLGISGLFILWFALAGLVPVFTSQALAAAPAAGALKVGEAFPDVPLAGDLTEEQKGYLGLSGAGPWKFSDIKAGHVIIEVFSMYCPYCQAEAPAVNAVYEALRASEHADAVKMIGIGAGNSAFEVDFFRTKYGVAMPLFEDAELSLHELLGNPGTPHFYVVRLGKQGGTTVYSQTGRMESEKAFLAQCLKAAGR</sequence>
<reference evidence="4 5" key="1">
    <citation type="submission" date="2020-05" db="EMBL/GenBank/DDBJ databases">
        <title>Draft genome sequence of Desulfovibrio psychrotolerans JS1T.</title>
        <authorList>
            <person name="Ueno A."/>
            <person name="Tamazawa S."/>
            <person name="Tamamura S."/>
            <person name="Murakami T."/>
            <person name="Kiyama T."/>
            <person name="Inomata H."/>
            <person name="Amano Y."/>
            <person name="Miyakawa K."/>
            <person name="Tamaki H."/>
            <person name="Naganuma T."/>
            <person name="Kaneko K."/>
        </authorList>
    </citation>
    <scope>NUCLEOTIDE SEQUENCE [LARGE SCALE GENOMIC DNA]</scope>
    <source>
        <strain evidence="4 5">JS1</strain>
    </source>
</reference>
<feature type="signal peptide" evidence="2">
    <location>
        <begin position="1"/>
        <end position="27"/>
    </location>
</feature>